<organism evidence="2 3">
    <name type="scientific">Rhizoclosmatium globosum</name>
    <dbReference type="NCBI Taxonomy" id="329046"/>
    <lineage>
        <taxon>Eukaryota</taxon>
        <taxon>Fungi</taxon>
        <taxon>Fungi incertae sedis</taxon>
        <taxon>Chytridiomycota</taxon>
        <taxon>Chytridiomycota incertae sedis</taxon>
        <taxon>Chytridiomycetes</taxon>
        <taxon>Chytridiales</taxon>
        <taxon>Chytriomycetaceae</taxon>
        <taxon>Rhizoclosmatium</taxon>
    </lineage>
</organism>
<protein>
    <submittedName>
        <fullName evidence="2">Uncharacterized protein</fullName>
    </submittedName>
</protein>
<reference evidence="2 3" key="1">
    <citation type="submission" date="2016-07" db="EMBL/GenBank/DDBJ databases">
        <title>Pervasive Adenine N6-methylation of Active Genes in Fungi.</title>
        <authorList>
            <consortium name="DOE Joint Genome Institute"/>
            <person name="Mondo S.J."/>
            <person name="Dannebaum R.O."/>
            <person name="Kuo R.C."/>
            <person name="Labutti K."/>
            <person name="Haridas S."/>
            <person name="Kuo A."/>
            <person name="Salamov A."/>
            <person name="Ahrendt S.R."/>
            <person name="Lipzen A."/>
            <person name="Sullivan W."/>
            <person name="Andreopoulos W.B."/>
            <person name="Clum A."/>
            <person name="Lindquist E."/>
            <person name="Daum C."/>
            <person name="Ramamoorthy G.K."/>
            <person name="Gryganskyi A."/>
            <person name="Culley D."/>
            <person name="Magnuson J.K."/>
            <person name="James T.Y."/>
            <person name="O'Malley M.A."/>
            <person name="Stajich J.E."/>
            <person name="Spatafora J.W."/>
            <person name="Visel A."/>
            <person name="Grigoriev I.V."/>
        </authorList>
    </citation>
    <scope>NUCLEOTIDE SEQUENCE [LARGE SCALE GENOMIC DNA]</scope>
    <source>
        <strain evidence="2 3">JEL800</strain>
    </source>
</reference>
<keyword evidence="1" id="KW-0472">Membrane</keyword>
<accession>A0A1Y2CB89</accession>
<feature type="transmembrane region" description="Helical" evidence="1">
    <location>
        <begin position="104"/>
        <end position="123"/>
    </location>
</feature>
<sequence>MEPEANETESLQVTRLFTIAARLPQKEITYAGFVRISILWTLFGITLAGLSYSSYFIFGIEKVSLLSKNQTLAMTAFNIQLLSMAFGAAGLCCDFAYQLRHPDYTGTGQYICIAIFELSYIHYSWARSQHIAFSVLPWGTKVCSWVVFFSPFLLIPQVIPPLLSAAGLSGNVIDILFIYLPVLAGVVTVLFDCFLLIAFFIYIRRHTVMAATDQSPPQFMIITKFGGIACIVGLTSVALLAAGTMSDDTDFLQNLSVGSTACVVLVFFVLLRMKVVLHWNEIRERMSESNRMELAKVLSTGGRMDSISVHNLKLSLDEVFSRESRA</sequence>
<gene>
    <name evidence="2" type="ORF">BCR33DRAFT_850817</name>
</gene>
<dbReference type="Proteomes" id="UP000193642">
    <property type="component" value="Unassembled WGS sequence"/>
</dbReference>
<name>A0A1Y2CB89_9FUNG</name>
<dbReference type="AlphaFoldDB" id="A0A1Y2CB89"/>
<feature type="transmembrane region" description="Helical" evidence="1">
    <location>
        <begin position="38"/>
        <end position="58"/>
    </location>
</feature>
<evidence type="ECO:0000256" key="1">
    <source>
        <dbReference type="SAM" id="Phobius"/>
    </source>
</evidence>
<comment type="caution">
    <text evidence="2">The sequence shown here is derived from an EMBL/GenBank/DDBJ whole genome shotgun (WGS) entry which is preliminary data.</text>
</comment>
<proteinExistence type="predicted"/>
<feature type="transmembrane region" description="Helical" evidence="1">
    <location>
        <begin position="175"/>
        <end position="203"/>
    </location>
</feature>
<dbReference type="OrthoDB" id="2100544at2759"/>
<evidence type="ECO:0000313" key="2">
    <source>
        <dbReference type="EMBL" id="ORY44206.1"/>
    </source>
</evidence>
<keyword evidence="1" id="KW-1133">Transmembrane helix</keyword>
<feature type="transmembrane region" description="Helical" evidence="1">
    <location>
        <begin position="79"/>
        <end position="98"/>
    </location>
</feature>
<feature type="transmembrane region" description="Helical" evidence="1">
    <location>
        <begin position="251"/>
        <end position="271"/>
    </location>
</feature>
<feature type="transmembrane region" description="Helical" evidence="1">
    <location>
        <begin position="224"/>
        <end position="245"/>
    </location>
</feature>
<keyword evidence="1" id="KW-0812">Transmembrane</keyword>
<evidence type="ECO:0000313" key="3">
    <source>
        <dbReference type="Proteomes" id="UP000193642"/>
    </source>
</evidence>
<keyword evidence="3" id="KW-1185">Reference proteome</keyword>
<dbReference type="EMBL" id="MCGO01000023">
    <property type="protein sequence ID" value="ORY44206.1"/>
    <property type="molecule type" value="Genomic_DNA"/>
</dbReference>